<dbReference type="OrthoDB" id="4850618at2759"/>
<dbReference type="EMBL" id="QPMT01000064">
    <property type="protein sequence ID" value="KAF4846689.1"/>
    <property type="molecule type" value="Genomic_DNA"/>
</dbReference>
<feature type="region of interest" description="Disordered" evidence="1">
    <location>
        <begin position="1"/>
        <end position="85"/>
    </location>
</feature>
<reference evidence="2" key="1">
    <citation type="submission" date="2019-06" db="EMBL/GenBank/DDBJ databases">
        <authorList>
            <person name="Gan P."/>
            <person name="Shirasu K."/>
        </authorList>
    </citation>
    <scope>NUCLEOTIDE SEQUENCE [LARGE SCALE GENOMIC DNA]</scope>
    <source>
        <strain evidence="2">CAD2</strain>
    </source>
</reference>
<proteinExistence type="predicted"/>
<evidence type="ECO:0000313" key="3">
    <source>
        <dbReference type="Proteomes" id="UP000711996"/>
    </source>
</evidence>
<feature type="compositionally biased region" description="Low complexity" evidence="1">
    <location>
        <begin position="9"/>
        <end position="48"/>
    </location>
</feature>
<dbReference type="Proteomes" id="UP000711996">
    <property type="component" value="Unassembled WGS sequence"/>
</dbReference>
<evidence type="ECO:0000313" key="2">
    <source>
        <dbReference type="EMBL" id="KAF4846689.1"/>
    </source>
</evidence>
<evidence type="ECO:0000256" key="1">
    <source>
        <dbReference type="SAM" id="MobiDB-lite"/>
    </source>
</evidence>
<gene>
    <name evidence="2" type="ORF">CGCSCA2_v013041</name>
</gene>
<keyword evidence="3" id="KW-1185">Reference proteome</keyword>
<feature type="compositionally biased region" description="Polar residues" evidence="1">
    <location>
        <begin position="75"/>
        <end position="85"/>
    </location>
</feature>
<comment type="caution">
    <text evidence="2">The sequence shown here is derived from an EMBL/GenBank/DDBJ whole genome shotgun (WGS) entry which is preliminary data.</text>
</comment>
<protein>
    <submittedName>
        <fullName evidence="2">Uncharacterized protein</fullName>
    </submittedName>
</protein>
<name>A0A9P5BPF8_COLSI</name>
<feature type="compositionally biased region" description="Polar residues" evidence="1">
    <location>
        <begin position="55"/>
        <end position="66"/>
    </location>
</feature>
<organism evidence="2 3">
    <name type="scientific">Colletotrichum siamense</name>
    <name type="common">Anthracnose fungus</name>
    <dbReference type="NCBI Taxonomy" id="690259"/>
    <lineage>
        <taxon>Eukaryota</taxon>
        <taxon>Fungi</taxon>
        <taxon>Dikarya</taxon>
        <taxon>Ascomycota</taxon>
        <taxon>Pezizomycotina</taxon>
        <taxon>Sordariomycetes</taxon>
        <taxon>Hypocreomycetidae</taxon>
        <taxon>Glomerellales</taxon>
        <taxon>Glomerellaceae</taxon>
        <taxon>Colletotrichum</taxon>
        <taxon>Colletotrichum gloeosporioides species complex</taxon>
    </lineage>
</organism>
<sequence>MSGSKYGASSSRHQQSSYSMSSNTGGRTSSSSSSQTRYTSYASSSSPSDRFYATGQPTGRSSQSMAGQMAAWDRQWSSASSGGRR</sequence>
<accession>A0A9P5BPF8</accession>
<dbReference type="AlphaFoldDB" id="A0A9P5BPF8"/>